<dbReference type="InterPro" id="IPR021270">
    <property type="entry name" value="DUF2849"/>
</dbReference>
<organism evidence="1 2">
    <name type="scientific">Henriciella pelagia</name>
    <dbReference type="NCBI Taxonomy" id="1977912"/>
    <lineage>
        <taxon>Bacteria</taxon>
        <taxon>Pseudomonadati</taxon>
        <taxon>Pseudomonadota</taxon>
        <taxon>Alphaproteobacteria</taxon>
        <taxon>Hyphomonadales</taxon>
        <taxon>Hyphomonadaceae</taxon>
        <taxon>Henriciella</taxon>
    </lineage>
</organism>
<dbReference type="RefSeq" id="WP_084391590.1">
    <property type="nucleotide sequence ID" value="NZ_BMKF01000001.1"/>
</dbReference>
<evidence type="ECO:0000313" key="1">
    <source>
        <dbReference type="EMBL" id="GGB63240.1"/>
    </source>
</evidence>
<evidence type="ECO:0000313" key="2">
    <source>
        <dbReference type="Proteomes" id="UP000628854"/>
    </source>
</evidence>
<protein>
    <recommendedName>
        <fullName evidence="3">DUF2849 domain-containing protein</fullName>
    </recommendedName>
</protein>
<keyword evidence="2" id="KW-1185">Reference proteome</keyword>
<sequence>MTSVRPKLKPEQPKTVTAWETATGRVVWMNQSGEWTNDPSDIGVFTGEDAEARLKQAASDEGRVTDPYFMEVSDNGDIAGRETLRESIRANGPTV</sequence>
<proteinExistence type="predicted"/>
<dbReference type="Proteomes" id="UP000628854">
    <property type="component" value="Unassembled WGS sequence"/>
</dbReference>
<reference evidence="2" key="1">
    <citation type="journal article" date="2019" name="Int. J. Syst. Evol. Microbiol.">
        <title>The Global Catalogue of Microorganisms (GCM) 10K type strain sequencing project: providing services to taxonomists for standard genome sequencing and annotation.</title>
        <authorList>
            <consortium name="The Broad Institute Genomics Platform"/>
            <consortium name="The Broad Institute Genome Sequencing Center for Infectious Disease"/>
            <person name="Wu L."/>
            <person name="Ma J."/>
        </authorList>
    </citation>
    <scope>NUCLEOTIDE SEQUENCE [LARGE SCALE GENOMIC DNA]</scope>
    <source>
        <strain evidence="2">CGMCC 1.15928</strain>
    </source>
</reference>
<accession>A0ABQ1J9B1</accession>
<dbReference type="Pfam" id="PF11011">
    <property type="entry name" value="DUF2849"/>
    <property type="match status" value="1"/>
</dbReference>
<name>A0ABQ1J9B1_9PROT</name>
<comment type="caution">
    <text evidence="1">The sequence shown here is derived from an EMBL/GenBank/DDBJ whole genome shotgun (WGS) entry which is preliminary data.</text>
</comment>
<dbReference type="EMBL" id="BMKF01000001">
    <property type="protein sequence ID" value="GGB63240.1"/>
    <property type="molecule type" value="Genomic_DNA"/>
</dbReference>
<gene>
    <name evidence="1" type="ORF">GCM10011503_09920</name>
</gene>
<evidence type="ECO:0008006" key="3">
    <source>
        <dbReference type="Google" id="ProtNLM"/>
    </source>
</evidence>